<proteinExistence type="predicted"/>
<dbReference type="OrthoDB" id="2994853at2759"/>
<dbReference type="Proteomes" id="UP000054279">
    <property type="component" value="Unassembled WGS sequence"/>
</dbReference>
<accession>A0A0C9VP32</accession>
<protein>
    <submittedName>
        <fullName evidence="1">Uncharacterized protein</fullName>
    </submittedName>
</protein>
<organism evidence="1 2">
    <name type="scientific">Sphaerobolus stellatus (strain SS14)</name>
    <dbReference type="NCBI Taxonomy" id="990650"/>
    <lineage>
        <taxon>Eukaryota</taxon>
        <taxon>Fungi</taxon>
        <taxon>Dikarya</taxon>
        <taxon>Basidiomycota</taxon>
        <taxon>Agaricomycotina</taxon>
        <taxon>Agaricomycetes</taxon>
        <taxon>Phallomycetidae</taxon>
        <taxon>Geastrales</taxon>
        <taxon>Sphaerobolaceae</taxon>
        <taxon>Sphaerobolus</taxon>
    </lineage>
</organism>
<dbReference type="EMBL" id="KN837151">
    <property type="protein sequence ID" value="KIJ39581.1"/>
    <property type="molecule type" value="Genomic_DNA"/>
</dbReference>
<sequence>MEDISSGISPCSAFHYEYEGPNRSRDTSPFTIHCTLEKGAEAYYSGVRVVVIAKKVEDDDDFAKAEIQVRRPRSRPDGEKLDETGIIENEDDVVGDKTPSDDGLCLYTLIFELINLSDATWSSATIKFVSTETSTRPFQIADTHRLLYEYTQRTTVHLPSCVHFLATRHAGLRRRLKPDNPSSIVCAYPAPMGPPTHGIRILPLSERRPIFTQLPPELLYNIFSIVARDGDYYDSWRNSLVAMSLVCCAWKIALRVVYEDFESQSHNGRDIGGLAKTLEVNPMMGRYIKRFSPDCFGDGGTRFYKQPRDALTILKTAPNMKSLTVIDVSTVLAEAFVEAPRKMTELRIFKQYSEHTSGDNENPERTSLNAAQLTKCFAHWPKLRQAMVYKFGSPSASEPFAEDGFAPAQCMLDEIRFKQGLLSMAQLQAMTASSQDTLQLVALTSIRGISNKELEAWLFDFGPNLTSLTLESNVFTRSEEEELAVDATIHRMPKLVYLFLNGPVATVLTLLRFQPARSERFGQPRIVIEDPMLFDPHAFVIALHTTKWGNVNVTGWRVSEENSELVEEANRVARERQLSLWIG</sequence>
<evidence type="ECO:0000313" key="1">
    <source>
        <dbReference type="EMBL" id="KIJ39581.1"/>
    </source>
</evidence>
<keyword evidence="2" id="KW-1185">Reference proteome</keyword>
<dbReference type="AlphaFoldDB" id="A0A0C9VP32"/>
<name>A0A0C9VP32_SPHS4</name>
<gene>
    <name evidence="1" type="ORF">M422DRAFT_257640</name>
</gene>
<dbReference type="HOGENOM" id="CLU_467820_0_0_1"/>
<evidence type="ECO:0000313" key="2">
    <source>
        <dbReference type="Proteomes" id="UP000054279"/>
    </source>
</evidence>
<reference evidence="1 2" key="1">
    <citation type="submission" date="2014-06" db="EMBL/GenBank/DDBJ databases">
        <title>Evolutionary Origins and Diversification of the Mycorrhizal Mutualists.</title>
        <authorList>
            <consortium name="DOE Joint Genome Institute"/>
            <consortium name="Mycorrhizal Genomics Consortium"/>
            <person name="Kohler A."/>
            <person name="Kuo A."/>
            <person name="Nagy L.G."/>
            <person name="Floudas D."/>
            <person name="Copeland A."/>
            <person name="Barry K.W."/>
            <person name="Cichocki N."/>
            <person name="Veneault-Fourrey C."/>
            <person name="LaButti K."/>
            <person name="Lindquist E.A."/>
            <person name="Lipzen A."/>
            <person name="Lundell T."/>
            <person name="Morin E."/>
            <person name="Murat C."/>
            <person name="Riley R."/>
            <person name="Ohm R."/>
            <person name="Sun H."/>
            <person name="Tunlid A."/>
            <person name="Henrissat B."/>
            <person name="Grigoriev I.V."/>
            <person name="Hibbett D.S."/>
            <person name="Martin F."/>
        </authorList>
    </citation>
    <scope>NUCLEOTIDE SEQUENCE [LARGE SCALE GENOMIC DNA]</scope>
    <source>
        <strain evidence="1 2">SS14</strain>
    </source>
</reference>